<keyword evidence="5 13" id="KW-0378">Hydrolase</keyword>
<keyword evidence="7 12" id="KW-0067">ATP-binding</keyword>
<dbReference type="GO" id="GO:0006508">
    <property type="term" value="P:proteolysis"/>
    <property type="evidence" value="ECO:0007669"/>
    <property type="project" value="UniProtKB-KW"/>
</dbReference>
<evidence type="ECO:0000256" key="3">
    <source>
        <dbReference type="ARBA" id="ARBA00022670"/>
    </source>
</evidence>
<dbReference type="AlphaFoldDB" id="A0A6G6BT45"/>
<dbReference type="InterPro" id="IPR027417">
    <property type="entry name" value="P-loop_NTPase"/>
</dbReference>
<dbReference type="SMART" id="SM00464">
    <property type="entry name" value="LON"/>
    <property type="match status" value="1"/>
</dbReference>
<dbReference type="Gene3D" id="1.20.58.1480">
    <property type="match status" value="1"/>
</dbReference>
<dbReference type="InterPro" id="IPR046336">
    <property type="entry name" value="Lon_prtase_N_sf"/>
</dbReference>
<dbReference type="Gene3D" id="3.30.230.10">
    <property type="match status" value="1"/>
</dbReference>
<dbReference type="EC" id="3.4.21.53" evidence="10 13"/>
<dbReference type="Pfam" id="PF02190">
    <property type="entry name" value="LON_substr_bdg"/>
    <property type="match status" value="1"/>
</dbReference>
<dbReference type="PIRSF" id="PIRSF001174">
    <property type="entry name" value="Lon_proteas"/>
    <property type="match status" value="1"/>
</dbReference>
<dbReference type="Gene3D" id="1.20.5.5270">
    <property type="match status" value="1"/>
</dbReference>
<dbReference type="GO" id="GO:0016887">
    <property type="term" value="F:ATP hydrolysis activity"/>
    <property type="evidence" value="ECO:0007669"/>
    <property type="project" value="InterPro"/>
</dbReference>
<protein>
    <recommendedName>
        <fullName evidence="10 13">endopeptidase La</fullName>
        <ecNumber evidence="10 13">3.4.21.53</ecNumber>
    </recommendedName>
</protein>
<feature type="active site" evidence="11 13">
    <location>
        <position position="707"/>
    </location>
</feature>
<dbReference type="InterPro" id="IPR014721">
    <property type="entry name" value="Ribsml_uS5_D2-typ_fold_subgr"/>
</dbReference>
<feature type="non-terminal residue" evidence="17">
    <location>
        <position position="800"/>
    </location>
</feature>
<dbReference type="SUPFAM" id="SSF88697">
    <property type="entry name" value="PUA domain-like"/>
    <property type="match status" value="1"/>
</dbReference>
<dbReference type="Gene3D" id="3.40.50.300">
    <property type="entry name" value="P-loop containing nucleotide triphosphate hydrolases"/>
    <property type="match status" value="1"/>
</dbReference>
<dbReference type="InterPro" id="IPR054594">
    <property type="entry name" value="Lon_lid"/>
</dbReference>
<dbReference type="InterPro" id="IPR008268">
    <property type="entry name" value="Peptidase_S16_AS"/>
</dbReference>
<keyword evidence="2" id="KW-0963">Cytoplasm</keyword>
<evidence type="ECO:0000256" key="10">
    <source>
        <dbReference type="ARBA" id="ARBA00066743"/>
    </source>
</evidence>
<dbReference type="GO" id="GO:0030163">
    <property type="term" value="P:protein catabolic process"/>
    <property type="evidence" value="ECO:0007669"/>
    <property type="project" value="InterPro"/>
</dbReference>
<dbReference type="SMART" id="SM00382">
    <property type="entry name" value="AAA"/>
    <property type="match status" value="1"/>
</dbReference>
<comment type="catalytic activity">
    <reaction evidence="9 13">
        <text>Hydrolysis of proteins in presence of ATP.</text>
        <dbReference type="EC" id="3.4.21.53"/>
    </reaction>
</comment>
<name>A0A6G6BT45_9FLAO</name>
<dbReference type="PROSITE" id="PS51787">
    <property type="entry name" value="LON_N"/>
    <property type="match status" value="1"/>
</dbReference>
<dbReference type="HAMAP" id="MF_01973">
    <property type="entry name" value="lon_bact"/>
    <property type="match status" value="1"/>
</dbReference>
<dbReference type="EMBL" id="MN041485">
    <property type="protein sequence ID" value="QID55465.1"/>
    <property type="molecule type" value="Genomic_DNA"/>
</dbReference>
<feature type="active site" evidence="11 13">
    <location>
        <position position="750"/>
    </location>
</feature>
<keyword evidence="8" id="KW-0346">Stress response</keyword>
<evidence type="ECO:0000256" key="7">
    <source>
        <dbReference type="ARBA" id="ARBA00022840"/>
    </source>
</evidence>
<comment type="similarity">
    <text evidence="13 14">Belongs to the peptidase S16 family.</text>
</comment>
<evidence type="ECO:0000256" key="5">
    <source>
        <dbReference type="ARBA" id="ARBA00022801"/>
    </source>
</evidence>
<dbReference type="PROSITE" id="PS51786">
    <property type="entry name" value="LON_PROTEOLYTIC"/>
    <property type="match status" value="1"/>
</dbReference>
<dbReference type="GO" id="GO:0004252">
    <property type="term" value="F:serine-type endopeptidase activity"/>
    <property type="evidence" value="ECO:0007669"/>
    <property type="project" value="UniProtKB-UniRule"/>
</dbReference>
<dbReference type="GO" id="GO:0005524">
    <property type="term" value="F:ATP binding"/>
    <property type="evidence" value="ECO:0007669"/>
    <property type="project" value="UniProtKB-KW"/>
</dbReference>
<dbReference type="FunFam" id="3.40.50.300:FF:000021">
    <property type="entry name" value="Lon protease homolog"/>
    <property type="match status" value="1"/>
</dbReference>
<dbReference type="InterPro" id="IPR020568">
    <property type="entry name" value="Ribosomal_Su5_D2-typ_SF"/>
</dbReference>
<dbReference type="InterPro" id="IPR027543">
    <property type="entry name" value="Lon_bac"/>
</dbReference>
<dbReference type="PROSITE" id="PS01046">
    <property type="entry name" value="LON_SER"/>
    <property type="match status" value="1"/>
</dbReference>
<evidence type="ECO:0000256" key="8">
    <source>
        <dbReference type="ARBA" id="ARBA00023016"/>
    </source>
</evidence>
<evidence type="ECO:0000259" key="15">
    <source>
        <dbReference type="PROSITE" id="PS51786"/>
    </source>
</evidence>
<sequence>MLLKNIFTESGFESEAEFIPLMSQDEEDQLLKDDIPEQLCILTVRNMVLYSGIVFPIIAGKSGSIQLLQDAYGFDKTVGVLTQKNSGIENLSEKDLYSIGTVAKILKLLKMPDGNTTVILQGKRRFKVNRFIQNDPYFKAEIIALEENKPSCKDKEYLALVESIKEIAIKIIQDNQNIPSEASIAIRNIESPSFLINFVAANMNLATRDKQKLLEYDDLKKRAMETLRFLNVEHQQIKLKNDIQSRVRSDMDQQQREYFLHQQIKAIQEELGDISYEKEIDEMRAKASRKKWPKEAKKQFDRELLKMQRTNPQMPEYTVQRNYLELMIDLPWGRSSKDSFDLEFAQKILDRDHYGLEKVKERIIEYLAVLKLRGDMRSPILCFYGPPGVGKTSLGRSIATALKRKYVRISLGGLHDESEIRGHRRTYIGAMPGRLLQSIRKVGTSNPVFVIDEIDKMGIGANGDPSSAMLEVLDPEQNTSFYDNFLEMGYDLSKVLFIATANSLSNIQPALIDRMEIIEMNGYTVEEKTQIVKKHILPKQLKENGLKKSDLILRTKQIEKVIESYTRESGLRTLEKHIAKLARYVAKHIAMDKKYVKHLSIEKIEEILGIPNDPDRYEGNHVPGVVTGLAWTNFGGDILYIESSLSKGKGNLSITGNLGEIMKESATIALQYIKAHYEEFNIDPKMFEEKNVHVHVPEGSVPKDGPSAGITMLTSLVSSYTKRKLRPHLAMTGEITLRGKVLPVGGIKEKILAAKRANIKEIILSQENKKDVEEIKQDHLKGLTFDYVRDMNDVIHLALL</sequence>
<dbReference type="GO" id="GO:0043565">
    <property type="term" value="F:sequence-specific DNA binding"/>
    <property type="evidence" value="ECO:0007669"/>
    <property type="project" value="InterPro"/>
</dbReference>
<dbReference type="Pfam" id="PF00004">
    <property type="entry name" value="AAA"/>
    <property type="match status" value="1"/>
</dbReference>
<evidence type="ECO:0000256" key="1">
    <source>
        <dbReference type="ARBA" id="ARBA00004496"/>
    </source>
</evidence>
<evidence type="ECO:0000256" key="2">
    <source>
        <dbReference type="ARBA" id="ARBA00022490"/>
    </source>
</evidence>
<accession>A0A6G6BT45</accession>
<feature type="binding site" evidence="12">
    <location>
        <begin position="385"/>
        <end position="392"/>
    </location>
    <ligand>
        <name>ATP</name>
        <dbReference type="ChEBI" id="CHEBI:30616"/>
    </ligand>
</feature>
<evidence type="ECO:0000259" key="16">
    <source>
        <dbReference type="PROSITE" id="PS51787"/>
    </source>
</evidence>
<dbReference type="InterPro" id="IPR015947">
    <property type="entry name" value="PUA-like_sf"/>
</dbReference>
<evidence type="ECO:0000256" key="6">
    <source>
        <dbReference type="ARBA" id="ARBA00022825"/>
    </source>
</evidence>
<dbReference type="Gene3D" id="2.30.130.40">
    <property type="entry name" value="LON domain-like"/>
    <property type="match status" value="1"/>
</dbReference>
<evidence type="ECO:0000313" key="17">
    <source>
        <dbReference type="EMBL" id="QID55465.1"/>
    </source>
</evidence>
<dbReference type="SUPFAM" id="SSF52540">
    <property type="entry name" value="P-loop containing nucleoside triphosphate hydrolases"/>
    <property type="match status" value="1"/>
</dbReference>
<evidence type="ECO:0000256" key="9">
    <source>
        <dbReference type="ARBA" id="ARBA00050665"/>
    </source>
</evidence>
<dbReference type="GO" id="GO:0005737">
    <property type="term" value="C:cytoplasm"/>
    <property type="evidence" value="ECO:0007669"/>
    <property type="project" value="UniProtKB-SubCell"/>
</dbReference>
<dbReference type="GO" id="GO:0004176">
    <property type="term" value="F:ATP-dependent peptidase activity"/>
    <property type="evidence" value="ECO:0007669"/>
    <property type="project" value="UniProtKB-UniRule"/>
</dbReference>
<feature type="domain" description="Lon N-terminal" evidence="16">
    <location>
        <begin position="39"/>
        <end position="234"/>
    </location>
</feature>
<evidence type="ECO:0000256" key="4">
    <source>
        <dbReference type="ARBA" id="ARBA00022741"/>
    </source>
</evidence>
<proteinExistence type="inferred from homology"/>
<comment type="subcellular location">
    <subcellularLocation>
        <location evidence="1">Cytoplasm</location>
    </subcellularLocation>
</comment>
<feature type="domain" description="Lon proteolytic" evidence="15">
    <location>
        <begin position="620"/>
        <end position="800"/>
    </location>
</feature>
<evidence type="ECO:0000256" key="12">
    <source>
        <dbReference type="PIRSR" id="PIRSR001174-2"/>
    </source>
</evidence>
<reference evidence="17" key="1">
    <citation type="journal article" date="2020" name="Biol. Lett.">
        <title>Evolutionary rates are correlated between cockroach symbionts and mitochondrial genomes.</title>
        <authorList>
            <person name="Arab D.A."/>
            <person name="Bourguignon T."/>
            <person name="Wang Z."/>
            <person name="Ho S.Y.W."/>
            <person name="Lo N."/>
        </authorList>
    </citation>
    <scope>NUCLEOTIDE SEQUENCE</scope>
    <source>
        <strain evidence="17">DHOG38528</strain>
    </source>
</reference>
<evidence type="ECO:0000256" key="11">
    <source>
        <dbReference type="PIRSR" id="PIRSR001174-1"/>
    </source>
</evidence>
<keyword evidence="6 13" id="KW-0720">Serine protease</keyword>
<dbReference type="SUPFAM" id="SSF54211">
    <property type="entry name" value="Ribosomal protein S5 domain 2-like"/>
    <property type="match status" value="1"/>
</dbReference>
<dbReference type="InterPro" id="IPR004815">
    <property type="entry name" value="Lon_bac/euk-typ"/>
</dbReference>
<dbReference type="PRINTS" id="PR00830">
    <property type="entry name" value="ENDOLAPTASE"/>
</dbReference>
<dbReference type="InterPro" id="IPR003111">
    <property type="entry name" value="Lon_prtase_N"/>
</dbReference>
<dbReference type="InterPro" id="IPR027065">
    <property type="entry name" value="Lon_Prtase"/>
</dbReference>
<dbReference type="CDD" id="cd19500">
    <property type="entry name" value="RecA-like_Lon"/>
    <property type="match status" value="1"/>
</dbReference>
<evidence type="ECO:0000256" key="14">
    <source>
        <dbReference type="RuleBase" id="RU000591"/>
    </source>
</evidence>
<keyword evidence="3 13" id="KW-0645">Protease</keyword>
<dbReference type="PANTHER" id="PTHR10046">
    <property type="entry name" value="ATP DEPENDENT LON PROTEASE FAMILY MEMBER"/>
    <property type="match status" value="1"/>
</dbReference>
<evidence type="ECO:0000256" key="13">
    <source>
        <dbReference type="PROSITE-ProRule" id="PRU01122"/>
    </source>
</evidence>
<dbReference type="InterPro" id="IPR003959">
    <property type="entry name" value="ATPase_AAA_core"/>
</dbReference>
<dbReference type="InterPro" id="IPR008269">
    <property type="entry name" value="Lon_proteolytic"/>
</dbReference>
<dbReference type="NCBIfam" id="TIGR00763">
    <property type="entry name" value="lon"/>
    <property type="match status" value="1"/>
</dbReference>
<dbReference type="Pfam" id="PF22667">
    <property type="entry name" value="Lon_lid"/>
    <property type="match status" value="1"/>
</dbReference>
<keyword evidence="4 12" id="KW-0547">Nucleotide-binding</keyword>
<dbReference type="InterPro" id="IPR003593">
    <property type="entry name" value="AAA+_ATPase"/>
</dbReference>
<organism evidence="17">
    <name type="scientific">Blattabacterium sp.</name>
    <name type="common">Eupolyphaga sinensis</name>
    <dbReference type="NCBI Taxonomy" id="2712806"/>
    <lineage>
        <taxon>Bacteria</taxon>
        <taxon>Pseudomonadati</taxon>
        <taxon>Bacteroidota</taxon>
        <taxon>Flavobacteriia</taxon>
        <taxon>Flavobacteriales</taxon>
        <taxon>Blattabacteriaceae</taxon>
        <taxon>Blattabacterium</taxon>
    </lineage>
</organism>
<dbReference type="Gene3D" id="1.10.8.60">
    <property type="match status" value="1"/>
</dbReference>
<dbReference type="Pfam" id="PF05362">
    <property type="entry name" value="Lon_C"/>
    <property type="match status" value="1"/>
</dbReference>